<evidence type="ECO:0000256" key="6">
    <source>
        <dbReference type="ARBA" id="ARBA00023277"/>
    </source>
</evidence>
<dbReference type="Pfam" id="PF07882">
    <property type="entry name" value="Fucose_iso_N2"/>
    <property type="match status" value="1"/>
</dbReference>
<keyword evidence="12" id="KW-1185">Reference proteome</keyword>
<feature type="active site" description="Proton acceptor" evidence="7">
    <location>
        <position position="352"/>
    </location>
</feature>
<sequence>MADIASLKMNPPEQRYRGELPKIGIRPTIDGRLGGVRESLEEVTMGMAKAAAALIQSKLRHPNGMPVQCVIADTTIGGVAEAAACADKFRRENVSVTLTVTPCWCYGSETMDMDPLTIKAVWGFNGTDRPGAVYLAAVLAAHNQKGLPAFGIYGHDVQDLQDTDKIPADVEEKILRFARAGIAAAWMRGKSYLSIGSVSMGIAGSIVNPDFFQDYLGMRTEYVDMSELVRRFEEKIYSEAEYKRALEWVRENCKEGPDINPPEKQHNRKKKDEVWSTSVKMAMIVRDLMVGNSDLKRKGLYEEALGHNALLAGFQGQRHWTDHFPNGDFLETILNSSFDWNGIRSPYLVATENDSLNGAAMLFGHLLTGTAQIFSDVRTYWSPEAVQRVTGWKPEGVAAQGFIHLINSGATTMDGTGKQRRDGKPAMKPFWEITPEEAGACLDATLWRYADLGYFRGGGYSSDFLTEGGMPVTMSRINLVKGLGPVLQIAEGVTATLPEDVHNKLDKRTNETWPTTWFVPRLTGNGPFKDVYSVMAAWGANHGAISYGHIGADLITLASILRIPVCMHNVDISRVYRPSYWSAFGMDSEGSDYRACQILGPLYGNA</sequence>
<dbReference type="InterPro" id="IPR009015">
    <property type="entry name" value="Fucose_isomerase_N/cen_sf"/>
</dbReference>
<dbReference type="InterPro" id="IPR038391">
    <property type="entry name" value="Fucose_iso_dom1_sf"/>
</dbReference>
<evidence type="ECO:0000256" key="3">
    <source>
        <dbReference type="ARBA" id="ARBA00023211"/>
    </source>
</evidence>
<dbReference type="GO" id="GO:0005737">
    <property type="term" value="C:cytoplasm"/>
    <property type="evidence" value="ECO:0007669"/>
    <property type="project" value="UniProtKB-SubCell"/>
</dbReference>
<protein>
    <recommendedName>
        <fullName evidence="7">L-fucose isomerase</fullName>
        <shortName evidence="7">FucIase</shortName>
        <ecNumber evidence="7">5.3.1.25</ecNumber>
    </recommendedName>
    <alternativeName>
        <fullName evidence="7">6-deoxy-L-galactose isomerase</fullName>
    </alternativeName>
</protein>
<dbReference type="HOGENOM" id="CLU_033326_1_0_12"/>
<feature type="binding site" evidence="7">
    <location>
        <position position="376"/>
    </location>
    <ligand>
        <name>Mn(2+)</name>
        <dbReference type="ChEBI" id="CHEBI:29035"/>
    </ligand>
</feature>
<dbReference type="InterPro" id="IPR038393">
    <property type="entry name" value="Fuc_iso_dom3_sf"/>
</dbReference>
<evidence type="ECO:0000256" key="2">
    <source>
        <dbReference type="ARBA" id="ARBA00022723"/>
    </source>
</evidence>
<dbReference type="GO" id="GO:0019571">
    <property type="term" value="P:D-arabinose catabolic process"/>
    <property type="evidence" value="ECO:0007669"/>
    <property type="project" value="TreeGrafter"/>
</dbReference>
<dbReference type="STRING" id="744872.Spica_2242"/>
<evidence type="ECO:0000256" key="1">
    <source>
        <dbReference type="ARBA" id="ARBA00022490"/>
    </source>
</evidence>
<dbReference type="EMBL" id="CP002868">
    <property type="protein sequence ID" value="AEJ20357.1"/>
    <property type="molecule type" value="Genomic_DNA"/>
</dbReference>
<evidence type="ECO:0000256" key="5">
    <source>
        <dbReference type="ARBA" id="ARBA00023253"/>
    </source>
</evidence>
<dbReference type="GO" id="GO:0008790">
    <property type="term" value="F:arabinose isomerase activity"/>
    <property type="evidence" value="ECO:0007669"/>
    <property type="project" value="TreeGrafter"/>
</dbReference>
<feature type="binding site" evidence="7">
    <location>
        <position position="542"/>
    </location>
    <ligand>
        <name>Mn(2+)</name>
        <dbReference type="ChEBI" id="CHEBI:29035"/>
    </ligand>
</feature>
<keyword evidence="6 7" id="KW-0119">Carbohydrate metabolism</keyword>
<feature type="domain" description="L-fucose isomerase C-terminal" evidence="8">
    <location>
        <begin position="405"/>
        <end position="568"/>
    </location>
</feature>
<keyword evidence="3 7" id="KW-0464">Manganese</keyword>
<dbReference type="eggNOG" id="COG2407">
    <property type="taxonomic scope" value="Bacteria"/>
</dbReference>
<feature type="domain" description="L-fucose isomerase N-terminal-2" evidence="10">
    <location>
        <begin position="190"/>
        <end position="369"/>
    </location>
</feature>
<dbReference type="AlphaFoldDB" id="F8F285"/>
<dbReference type="Gene3D" id="3.40.50.1070">
    <property type="match status" value="1"/>
</dbReference>
<evidence type="ECO:0000259" key="9">
    <source>
        <dbReference type="Pfam" id="PF07881"/>
    </source>
</evidence>
<comment type="pathway">
    <text evidence="7">Carbohydrate degradation; L-fucose degradation; L-lactaldehyde and glycerone phosphate from L-fucose: step 1/3.</text>
</comment>
<organism evidence="11 12">
    <name type="scientific">Gracilinema caldarium (strain ATCC 51460 / DSM 7334 / H1)</name>
    <name type="common">Treponema caldarium</name>
    <dbReference type="NCBI Taxonomy" id="744872"/>
    <lineage>
        <taxon>Bacteria</taxon>
        <taxon>Pseudomonadati</taxon>
        <taxon>Spirochaetota</taxon>
        <taxon>Spirochaetia</taxon>
        <taxon>Spirochaetales</taxon>
        <taxon>Breznakiellaceae</taxon>
        <taxon>Gracilinema</taxon>
    </lineage>
</organism>
<evidence type="ECO:0000313" key="12">
    <source>
        <dbReference type="Proteomes" id="UP000000503"/>
    </source>
</evidence>
<dbReference type="FunFam" id="3.40.50.1070:FF:000001">
    <property type="entry name" value="L-fucose isomerase"/>
    <property type="match status" value="1"/>
</dbReference>
<dbReference type="InterPro" id="IPR004216">
    <property type="entry name" value="Fuc/Ara_isomerase_C"/>
</dbReference>
<accession>F8F285</accession>
<keyword evidence="1 7" id="KW-0963">Cytoplasm</keyword>
<dbReference type="UniPathway" id="UPA00563">
    <property type="reaction ID" value="UER00624"/>
</dbReference>
<dbReference type="InterPro" id="IPR038392">
    <property type="entry name" value="Fucose_isomerase_dom2_sf"/>
</dbReference>
<feature type="domain" description="L-fucose isomerase N-terminal-1" evidence="9">
    <location>
        <begin position="21"/>
        <end position="189"/>
    </location>
</feature>
<dbReference type="Proteomes" id="UP000000503">
    <property type="component" value="Chromosome"/>
</dbReference>
<dbReference type="OrthoDB" id="9760430at2"/>
<comment type="similarity">
    <text evidence="7">Belongs to the L-fucose isomerase family.</text>
</comment>
<dbReference type="RefSeq" id="WP_013969638.1">
    <property type="nucleotide sequence ID" value="NC_015732.1"/>
</dbReference>
<reference evidence="12" key="1">
    <citation type="journal article" date="2013" name="Stand. Genomic Sci.">
        <title>Genome sequence of the thermophilic fresh-water bacterium Spirochaeta caldaria type strain (H1(T)), reclassification of Spirochaeta caldaria, Spirochaeta stenostrepta, and Spirochaeta zuelzerae in the genus Treponema as Treponema caldaria comb. nov., Treponema stenostrepta comb. nov., and Treponema zuelzerae comb. nov., and emendation of the genus Treponema.</title>
        <authorList>
            <person name="Abt B."/>
            <person name="Goker M."/>
            <person name="Scheuner C."/>
            <person name="Han C."/>
            <person name="Lu M."/>
            <person name="Misra M."/>
            <person name="Lapidus A."/>
            <person name="Nolan M."/>
            <person name="Lucas S."/>
            <person name="Hammon N."/>
            <person name="Deshpande S."/>
            <person name="Cheng J.F."/>
            <person name="Tapia R."/>
            <person name="Goodwin L.A."/>
            <person name="Pitluck S."/>
            <person name="Liolios K."/>
            <person name="Pagani I."/>
            <person name="Ivanova N."/>
            <person name="Mavromatis K."/>
            <person name="Mikhailova N."/>
            <person name="Huntemann M."/>
            <person name="Pati A."/>
            <person name="Chen A."/>
            <person name="Palaniappan K."/>
            <person name="Land M."/>
            <person name="Hauser L."/>
            <person name="Jeffries C.D."/>
            <person name="Rohde M."/>
            <person name="Spring S."/>
            <person name="Gronow S."/>
            <person name="Detter J.C."/>
            <person name="Bristow J."/>
            <person name="Eisen J.A."/>
            <person name="Markowitz V."/>
            <person name="Hugenholtz P."/>
            <person name="Kyrpides N.C."/>
            <person name="Woyke T."/>
            <person name="Klenk H.P."/>
        </authorList>
    </citation>
    <scope>NUCLEOTIDE SEQUENCE</scope>
    <source>
        <strain evidence="12">ATCC 51460 / DSM 7334 / H1</strain>
    </source>
</reference>
<dbReference type="InterPro" id="IPR012889">
    <property type="entry name" value="Fucose_isomerase_N2"/>
</dbReference>
<dbReference type="KEGG" id="scd:Spica_2242"/>
<dbReference type="PANTHER" id="PTHR37840:SF1">
    <property type="entry name" value="L-FUCOSE ISOMERASE"/>
    <property type="match status" value="1"/>
</dbReference>
<dbReference type="InterPro" id="IPR005763">
    <property type="entry name" value="Fucose_isomerase"/>
</dbReference>
<dbReference type="InterPro" id="IPR012888">
    <property type="entry name" value="Fucose_iso_N1"/>
</dbReference>
<dbReference type="GO" id="GO:0008736">
    <property type="term" value="F:L-fucose isomerase activity"/>
    <property type="evidence" value="ECO:0007669"/>
    <property type="project" value="UniProtKB-UniRule"/>
</dbReference>
<comment type="function">
    <text evidence="7">Converts the aldose L-fucose into the corresponding ketose L-fuculose.</text>
</comment>
<dbReference type="PANTHER" id="PTHR37840">
    <property type="entry name" value="L-FUCOSE ISOMERASE"/>
    <property type="match status" value="1"/>
</dbReference>
<keyword evidence="2 7" id="KW-0479">Metal-binding</keyword>
<dbReference type="Pfam" id="PF02952">
    <property type="entry name" value="Fucose_iso_C"/>
    <property type="match status" value="1"/>
</dbReference>
<dbReference type="Pfam" id="PF07881">
    <property type="entry name" value="Fucose_iso_N1"/>
    <property type="match status" value="1"/>
</dbReference>
<comment type="cofactor">
    <cofactor evidence="7">
        <name>Mn(2+)</name>
        <dbReference type="ChEBI" id="CHEBI:29035"/>
    </cofactor>
</comment>
<dbReference type="EC" id="5.3.1.25" evidence="7"/>
<dbReference type="GO" id="GO:0042355">
    <property type="term" value="P:L-fucose catabolic process"/>
    <property type="evidence" value="ECO:0007669"/>
    <property type="project" value="UniProtKB-UniRule"/>
</dbReference>
<dbReference type="NCBIfam" id="NF008220">
    <property type="entry name" value="PRK10991.1"/>
    <property type="match status" value="1"/>
</dbReference>
<dbReference type="Gene3D" id="3.40.275.10">
    <property type="entry name" value="L-fucose Isomerase, Chain A, domain 2"/>
    <property type="match status" value="1"/>
</dbReference>
<dbReference type="SUPFAM" id="SSF53743">
    <property type="entry name" value="FucI/AraA N-terminal and middle domains"/>
    <property type="match status" value="1"/>
</dbReference>
<dbReference type="NCBIfam" id="TIGR01089">
    <property type="entry name" value="fucI"/>
    <property type="match status" value="1"/>
</dbReference>
<keyword evidence="4 7" id="KW-0413">Isomerase</keyword>
<comment type="subcellular location">
    <subcellularLocation>
        <location evidence="7">Cytoplasm</location>
    </subcellularLocation>
</comment>
<dbReference type="HAMAP" id="MF_01254">
    <property type="entry name" value="Fucose_iso"/>
    <property type="match status" value="1"/>
</dbReference>
<evidence type="ECO:0000256" key="4">
    <source>
        <dbReference type="ARBA" id="ARBA00023235"/>
    </source>
</evidence>
<dbReference type="GO" id="GO:0030145">
    <property type="term" value="F:manganese ion binding"/>
    <property type="evidence" value="ECO:0007669"/>
    <property type="project" value="UniProtKB-UniRule"/>
</dbReference>
<evidence type="ECO:0000259" key="10">
    <source>
        <dbReference type="Pfam" id="PF07882"/>
    </source>
</evidence>
<keyword evidence="5 7" id="KW-0294">Fucose metabolism</keyword>
<feature type="binding site" evidence="7">
    <location>
        <position position="352"/>
    </location>
    <ligand>
        <name>Mn(2+)</name>
        <dbReference type="ChEBI" id="CHEBI:29035"/>
    </ligand>
</feature>
<dbReference type="Gene3D" id="3.20.14.10">
    <property type="entry name" value="L-fucose/L-arabinose isomerase, C-terminal"/>
    <property type="match status" value="1"/>
</dbReference>
<feature type="active site" description="Proton acceptor" evidence="7">
    <location>
        <position position="376"/>
    </location>
</feature>
<dbReference type="SUPFAM" id="SSF50443">
    <property type="entry name" value="FucI/AraA C-terminal domain-like"/>
    <property type="match status" value="1"/>
</dbReference>
<evidence type="ECO:0000259" key="8">
    <source>
        <dbReference type="Pfam" id="PF02952"/>
    </source>
</evidence>
<evidence type="ECO:0000256" key="7">
    <source>
        <dbReference type="HAMAP-Rule" id="MF_01254"/>
    </source>
</evidence>
<dbReference type="InterPro" id="IPR015888">
    <property type="entry name" value="Fuc_isomerase_C"/>
</dbReference>
<gene>
    <name evidence="7" type="primary">fucI</name>
    <name evidence="11" type="ordered locus">Spica_2242</name>
</gene>
<comment type="catalytic activity">
    <reaction evidence="7">
        <text>L-fucose = L-fuculose</text>
        <dbReference type="Rhea" id="RHEA:17233"/>
        <dbReference type="ChEBI" id="CHEBI:2181"/>
        <dbReference type="ChEBI" id="CHEBI:17617"/>
        <dbReference type="EC" id="5.3.1.25"/>
    </reaction>
</comment>
<name>F8F285_GRAC1</name>
<evidence type="ECO:0000313" key="11">
    <source>
        <dbReference type="EMBL" id="AEJ20357.1"/>
    </source>
</evidence>
<proteinExistence type="inferred from homology"/>